<proteinExistence type="predicted"/>
<reference evidence="1" key="2">
    <citation type="submission" date="2021-09" db="EMBL/GenBank/DDBJ databases">
        <authorList>
            <person name="Gilroy R."/>
        </authorList>
    </citation>
    <scope>NUCLEOTIDE SEQUENCE</scope>
    <source>
        <strain evidence="1">ChiGjej2B2-19336</strain>
    </source>
</reference>
<comment type="caution">
    <text evidence="1">The sequence shown here is derived from an EMBL/GenBank/DDBJ whole genome shotgun (WGS) entry which is preliminary data.</text>
</comment>
<evidence type="ECO:0000313" key="1">
    <source>
        <dbReference type="EMBL" id="HJD96672.1"/>
    </source>
</evidence>
<accession>A0A921AUL8</accession>
<organism evidence="1 2">
    <name type="scientific">Mailhella massiliensis</name>
    <dbReference type="NCBI Taxonomy" id="1903261"/>
    <lineage>
        <taxon>Bacteria</taxon>
        <taxon>Pseudomonadati</taxon>
        <taxon>Thermodesulfobacteriota</taxon>
        <taxon>Desulfovibrionia</taxon>
        <taxon>Desulfovibrionales</taxon>
        <taxon>Desulfovibrionaceae</taxon>
        <taxon>Mailhella</taxon>
    </lineage>
</organism>
<dbReference type="AlphaFoldDB" id="A0A921AUL8"/>
<sequence length="128" mass="14802">MPNFFHRDDLSTEEAETMFRTCSTMFGPRRKLLEAHFSMPGYTATTTQLAQAVGYKSFHAANLHYGLFAKSLVEEMGWQHRFITSGGRTYHLWAFIDFSKKKGEMWQLTLRGEAVEALKRMGWENAAR</sequence>
<protein>
    <submittedName>
        <fullName evidence="1">Uncharacterized protein</fullName>
    </submittedName>
</protein>
<dbReference type="Proteomes" id="UP000698963">
    <property type="component" value="Unassembled WGS sequence"/>
</dbReference>
<gene>
    <name evidence="1" type="ORF">K8W16_03380</name>
</gene>
<dbReference type="EMBL" id="DYZA01000064">
    <property type="protein sequence ID" value="HJD96672.1"/>
    <property type="molecule type" value="Genomic_DNA"/>
</dbReference>
<name>A0A921AUL8_9BACT</name>
<dbReference type="RefSeq" id="WP_304121156.1">
    <property type="nucleotide sequence ID" value="NZ_DYZA01000064.1"/>
</dbReference>
<reference evidence="1" key="1">
    <citation type="journal article" date="2021" name="PeerJ">
        <title>Extensive microbial diversity within the chicken gut microbiome revealed by metagenomics and culture.</title>
        <authorList>
            <person name="Gilroy R."/>
            <person name="Ravi A."/>
            <person name="Getino M."/>
            <person name="Pursley I."/>
            <person name="Horton D.L."/>
            <person name="Alikhan N.F."/>
            <person name="Baker D."/>
            <person name="Gharbi K."/>
            <person name="Hall N."/>
            <person name="Watson M."/>
            <person name="Adriaenssens E.M."/>
            <person name="Foster-Nyarko E."/>
            <person name="Jarju S."/>
            <person name="Secka A."/>
            <person name="Antonio M."/>
            <person name="Oren A."/>
            <person name="Chaudhuri R.R."/>
            <person name="La Ragione R."/>
            <person name="Hildebrand F."/>
            <person name="Pallen M.J."/>
        </authorList>
    </citation>
    <scope>NUCLEOTIDE SEQUENCE</scope>
    <source>
        <strain evidence="1">ChiGjej2B2-19336</strain>
    </source>
</reference>
<evidence type="ECO:0000313" key="2">
    <source>
        <dbReference type="Proteomes" id="UP000698963"/>
    </source>
</evidence>